<evidence type="ECO:0000313" key="3">
    <source>
        <dbReference type="EMBL" id="NBI06649.1"/>
    </source>
</evidence>
<dbReference type="Proteomes" id="UP000467132">
    <property type="component" value="Unassembled WGS sequence"/>
</dbReference>
<accession>A0A845QXX4</accession>
<proteinExistence type="predicted"/>
<feature type="region of interest" description="Disordered" evidence="1">
    <location>
        <begin position="106"/>
        <end position="127"/>
    </location>
</feature>
<keyword evidence="2" id="KW-1133">Transmembrane helix</keyword>
<keyword evidence="2" id="KW-0812">Transmembrane</keyword>
<organism evidence="3 4">
    <name type="scientific">Senegalia massiliensis</name>
    <dbReference type="NCBI Taxonomy" id="1720316"/>
    <lineage>
        <taxon>Bacteria</taxon>
        <taxon>Bacillati</taxon>
        <taxon>Bacillota</taxon>
        <taxon>Clostridia</taxon>
        <taxon>Eubacteriales</taxon>
        <taxon>Clostridiaceae</taxon>
        <taxon>Senegalia</taxon>
    </lineage>
</organism>
<keyword evidence="4" id="KW-1185">Reference proteome</keyword>
<reference evidence="3 4" key="1">
    <citation type="submission" date="2018-08" db="EMBL/GenBank/DDBJ databases">
        <title>Murine metabolic-syndrome-specific gut microbial biobank.</title>
        <authorList>
            <person name="Liu C."/>
        </authorList>
    </citation>
    <scope>NUCLEOTIDE SEQUENCE [LARGE SCALE GENOMIC DNA]</scope>
    <source>
        <strain evidence="3 4">583</strain>
    </source>
</reference>
<name>A0A845QXX4_9CLOT</name>
<dbReference type="AlphaFoldDB" id="A0A845QXX4"/>
<comment type="caution">
    <text evidence="3">The sequence shown here is derived from an EMBL/GenBank/DDBJ whole genome shotgun (WGS) entry which is preliminary data.</text>
</comment>
<evidence type="ECO:0000256" key="1">
    <source>
        <dbReference type="SAM" id="MobiDB-lite"/>
    </source>
</evidence>
<keyword evidence="2" id="KW-0472">Membrane</keyword>
<protein>
    <submittedName>
        <fullName evidence="3">Sporulation stage III protein AG</fullName>
    </submittedName>
</protein>
<evidence type="ECO:0000256" key="2">
    <source>
        <dbReference type="SAM" id="Phobius"/>
    </source>
</evidence>
<dbReference type="RefSeq" id="WP_160197133.1">
    <property type="nucleotide sequence ID" value="NZ_QXXA01000007.1"/>
</dbReference>
<feature type="compositionally biased region" description="Basic and acidic residues" evidence="1">
    <location>
        <begin position="108"/>
        <end position="127"/>
    </location>
</feature>
<evidence type="ECO:0000313" key="4">
    <source>
        <dbReference type="Proteomes" id="UP000467132"/>
    </source>
</evidence>
<feature type="transmembrane region" description="Helical" evidence="2">
    <location>
        <begin position="20"/>
        <end position="41"/>
    </location>
</feature>
<sequence>MKLEKHINMLFKKISSNKRYTNLAIVISIGIMLLIGISIFFESEESIKDINNIKPGEKNKEIYEEDYSNEIEIKLKKILSEMKGVGDVEVMVTLLETVENIPATNSTKNKEVTKENDSEGGTRDVMREESTEQIVMNGDGGEMITIKEVKPEIKGVIIAAEGANDIRIKETIYNAVKTVLGISGNKVEVYVKK</sequence>
<gene>
    <name evidence="3" type="ORF">D3Z33_07215</name>
</gene>
<dbReference type="OrthoDB" id="1634070at2"/>
<dbReference type="EMBL" id="QXXA01000007">
    <property type="protein sequence ID" value="NBI06649.1"/>
    <property type="molecule type" value="Genomic_DNA"/>
</dbReference>